<dbReference type="PANTHER" id="PTHR48475">
    <property type="entry name" value="RIBONUCLEASE H"/>
    <property type="match status" value="1"/>
</dbReference>
<reference evidence="1" key="1">
    <citation type="submission" date="2020-06" db="EMBL/GenBank/DDBJ databases">
        <authorList>
            <person name="Li T."/>
            <person name="Hu X."/>
            <person name="Zhang T."/>
            <person name="Song X."/>
            <person name="Zhang H."/>
            <person name="Dai N."/>
            <person name="Sheng W."/>
            <person name="Hou X."/>
            <person name="Wei L."/>
        </authorList>
    </citation>
    <scope>NUCLEOTIDE SEQUENCE</scope>
    <source>
        <strain evidence="1">KEN1</strain>
        <tissue evidence="1">Leaf</tissue>
    </source>
</reference>
<protein>
    <recommendedName>
        <fullName evidence="2">Reverse transcriptase</fullName>
    </recommendedName>
</protein>
<dbReference type="PANTHER" id="PTHR48475:SF2">
    <property type="entry name" value="RIBONUCLEASE H"/>
    <property type="match status" value="1"/>
</dbReference>
<sequence length="142" mass="16048">MGKLRSQIASWTTPRGSTGETPFSLVYGTEAIIPAKLGMPSHRVMNFSKECNENLLRENLDLIEEFNGKSLSQQRYKNIMINSYNKRVKSRNFQVGDLVLRRADALKPIGKRDPTWKGLYKVTSVLGKGAYETGRPRWSALA</sequence>
<organism evidence="1">
    <name type="scientific">Sesamum latifolium</name>
    <dbReference type="NCBI Taxonomy" id="2727402"/>
    <lineage>
        <taxon>Eukaryota</taxon>
        <taxon>Viridiplantae</taxon>
        <taxon>Streptophyta</taxon>
        <taxon>Embryophyta</taxon>
        <taxon>Tracheophyta</taxon>
        <taxon>Spermatophyta</taxon>
        <taxon>Magnoliopsida</taxon>
        <taxon>eudicotyledons</taxon>
        <taxon>Gunneridae</taxon>
        <taxon>Pentapetalae</taxon>
        <taxon>asterids</taxon>
        <taxon>lamiids</taxon>
        <taxon>Lamiales</taxon>
        <taxon>Pedaliaceae</taxon>
        <taxon>Sesamum</taxon>
    </lineage>
</organism>
<dbReference type="AlphaFoldDB" id="A0AAW2WX40"/>
<dbReference type="EMBL" id="JACGWN010000006">
    <property type="protein sequence ID" value="KAL0446464.1"/>
    <property type="molecule type" value="Genomic_DNA"/>
</dbReference>
<name>A0AAW2WX40_9LAMI</name>
<accession>A0AAW2WX40</accession>
<evidence type="ECO:0000313" key="1">
    <source>
        <dbReference type="EMBL" id="KAL0446464.1"/>
    </source>
</evidence>
<comment type="caution">
    <text evidence="1">The sequence shown here is derived from an EMBL/GenBank/DDBJ whole genome shotgun (WGS) entry which is preliminary data.</text>
</comment>
<proteinExistence type="predicted"/>
<evidence type="ECO:0008006" key="2">
    <source>
        <dbReference type="Google" id="ProtNLM"/>
    </source>
</evidence>
<reference evidence="1" key="2">
    <citation type="journal article" date="2024" name="Plant">
        <title>Genomic evolution and insights into agronomic trait innovations of Sesamum species.</title>
        <authorList>
            <person name="Miao H."/>
            <person name="Wang L."/>
            <person name="Qu L."/>
            <person name="Liu H."/>
            <person name="Sun Y."/>
            <person name="Le M."/>
            <person name="Wang Q."/>
            <person name="Wei S."/>
            <person name="Zheng Y."/>
            <person name="Lin W."/>
            <person name="Duan Y."/>
            <person name="Cao H."/>
            <person name="Xiong S."/>
            <person name="Wang X."/>
            <person name="Wei L."/>
            <person name="Li C."/>
            <person name="Ma Q."/>
            <person name="Ju M."/>
            <person name="Zhao R."/>
            <person name="Li G."/>
            <person name="Mu C."/>
            <person name="Tian Q."/>
            <person name="Mei H."/>
            <person name="Zhang T."/>
            <person name="Gao T."/>
            <person name="Zhang H."/>
        </authorList>
    </citation>
    <scope>NUCLEOTIDE SEQUENCE</scope>
    <source>
        <strain evidence="1">KEN1</strain>
    </source>
</reference>
<gene>
    <name evidence="1" type="ORF">Slati_1774300</name>
</gene>